<evidence type="ECO:0000313" key="1">
    <source>
        <dbReference type="EMBL" id="KAA5608280.1"/>
    </source>
</evidence>
<sequence>MSGPGTEYAGGLETELIRVHVVRRDRKLTYDEVSMPPEDVLPPLRDIDPRTLEGRLRTLGWRLVAVPEFASHFEGVAPSMQWGNPHAWLVISPDETRPVARFRRRPAALRWAQEQAGLGPA</sequence>
<dbReference type="EMBL" id="VWPK01000092">
    <property type="protein sequence ID" value="KAA5608280.1"/>
    <property type="molecule type" value="Genomic_DNA"/>
</dbReference>
<proteinExistence type="predicted"/>
<name>A0A5M6IJ60_9PROT</name>
<keyword evidence="2" id="KW-1185">Reference proteome</keyword>
<dbReference type="Proteomes" id="UP000325255">
    <property type="component" value="Unassembled WGS sequence"/>
</dbReference>
<protein>
    <submittedName>
        <fullName evidence="1">Uncharacterized protein</fullName>
    </submittedName>
</protein>
<organism evidence="1 2">
    <name type="scientific">Rhodovastum atsumiense</name>
    <dbReference type="NCBI Taxonomy" id="504468"/>
    <lineage>
        <taxon>Bacteria</taxon>
        <taxon>Pseudomonadati</taxon>
        <taxon>Pseudomonadota</taxon>
        <taxon>Alphaproteobacteria</taxon>
        <taxon>Acetobacterales</taxon>
        <taxon>Acetobacteraceae</taxon>
        <taxon>Rhodovastum</taxon>
    </lineage>
</organism>
<gene>
    <name evidence="1" type="ORF">F1189_29775</name>
</gene>
<dbReference type="AlphaFoldDB" id="A0A5M6IJ60"/>
<reference evidence="1 2" key="1">
    <citation type="submission" date="2019-09" db="EMBL/GenBank/DDBJ databases">
        <title>Genome sequence of Rhodovastum atsumiense, a diverse member of the Acetobacteraceae family of non-sulfur purple photosynthetic bacteria.</title>
        <authorList>
            <person name="Meyer T."/>
            <person name="Kyndt J."/>
        </authorList>
    </citation>
    <scope>NUCLEOTIDE SEQUENCE [LARGE SCALE GENOMIC DNA]</scope>
    <source>
        <strain evidence="1 2">DSM 21279</strain>
    </source>
</reference>
<comment type="caution">
    <text evidence="1">The sequence shown here is derived from an EMBL/GenBank/DDBJ whole genome shotgun (WGS) entry which is preliminary data.</text>
</comment>
<dbReference type="RefSeq" id="WP_150045507.1">
    <property type="nucleotide sequence ID" value="NZ_OW485601.1"/>
</dbReference>
<accession>A0A5M6IJ60</accession>
<evidence type="ECO:0000313" key="2">
    <source>
        <dbReference type="Proteomes" id="UP000325255"/>
    </source>
</evidence>